<accession>A0A2G9UG24</accession>
<protein>
    <submittedName>
        <fullName evidence="2">Uncharacterized protein</fullName>
    </submittedName>
</protein>
<proteinExistence type="predicted"/>
<feature type="compositionally biased region" description="Polar residues" evidence="1">
    <location>
        <begin position="171"/>
        <end position="189"/>
    </location>
</feature>
<feature type="region of interest" description="Disordered" evidence="1">
    <location>
        <begin position="124"/>
        <end position="189"/>
    </location>
</feature>
<feature type="compositionally biased region" description="Low complexity" evidence="1">
    <location>
        <begin position="128"/>
        <end position="145"/>
    </location>
</feature>
<reference evidence="2 3" key="1">
    <citation type="submission" date="2015-09" db="EMBL/GenBank/DDBJ databases">
        <title>Draft genome of the parasitic nematode Teladorsagia circumcincta isolate WARC Sus (inbred).</title>
        <authorList>
            <person name="Mitreva M."/>
        </authorList>
    </citation>
    <scope>NUCLEOTIDE SEQUENCE [LARGE SCALE GENOMIC DNA]</scope>
    <source>
        <strain evidence="2 3">S</strain>
    </source>
</reference>
<evidence type="ECO:0000313" key="2">
    <source>
        <dbReference type="EMBL" id="PIO69198.1"/>
    </source>
</evidence>
<organism evidence="2 3">
    <name type="scientific">Teladorsagia circumcincta</name>
    <name type="common">Brown stomach worm</name>
    <name type="synonym">Ostertagia circumcincta</name>
    <dbReference type="NCBI Taxonomy" id="45464"/>
    <lineage>
        <taxon>Eukaryota</taxon>
        <taxon>Metazoa</taxon>
        <taxon>Ecdysozoa</taxon>
        <taxon>Nematoda</taxon>
        <taxon>Chromadorea</taxon>
        <taxon>Rhabditida</taxon>
        <taxon>Rhabditina</taxon>
        <taxon>Rhabditomorpha</taxon>
        <taxon>Strongyloidea</taxon>
        <taxon>Trichostrongylidae</taxon>
        <taxon>Teladorsagia</taxon>
    </lineage>
</organism>
<name>A0A2G9UG24_TELCI</name>
<dbReference type="OrthoDB" id="5875114at2759"/>
<sequence length="189" mass="20273">MEKKRKAPSRPTSPKSLHSSSPRRVLNSSSADEDRGEQFPALNNPLNVLDADSCSSLSNRGENFEPSNEMKAAILSSTCNEDMEATIGRHIHNRPSVAFIQKQGIVRDRVNMFRQLGSSMPVPLEPVSGRSSGLSSRSSLGAGSLTGDDEFVKPSAPPVTHSLNMGGVRRNSATTSHAQFSSPNLPSSK</sequence>
<evidence type="ECO:0000256" key="1">
    <source>
        <dbReference type="SAM" id="MobiDB-lite"/>
    </source>
</evidence>
<evidence type="ECO:0000313" key="3">
    <source>
        <dbReference type="Proteomes" id="UP000230423"/>
    </source>
</evidence>
<dbReference type="Proteomes" id="UP000230423">
    <property type="component" value="Unassembled WGS sequence"/>
</dbReference>
<keyword evidence="3" id="KW-1185">Reference proteome</keyword>
<gene>
    <name evidence="2" type="ORF">TELCIR_08988</name>
</gene>
<feature type="compositionally biased region" description="Low complexity" evidence="1">
    <location>
        <begin position="19"/>
        <end position="30"/>
    </location>
</feature>
<feature type="region of interest" description="Disordered" evidence="1">
    <location>
        <begin position="1"/>
        <end position="45"/>
    </location>
</feature>
<dbReference type="EMBL" id="KZ346745">
    <property type="protein sequence ID" value="PIO69198.1"/>
    <property type="molecule type" value="Genomic_DNA"/>
</dbReference>
<dbReference type="AlphaFoldDB" id="A0A2G9UG24"/>